<accession>A0A4R6X0H6</accession>
<feature type="transmembrane region" description="Helical" evidence="4">
    <location>
        <begin position="294"/>
        <end position="312"/>
    </location>
</feature>
<dbReference type="RefSeq" id="WP_133612024.1">
    <property type="nucleotide sequence ID" value="NZ_SNYW01000006.1"/>
</dbReference>
<keyword evidence="1 4" id="KW-0812">Transmembrane</keyword>
<evidence type="ECO:0000256" key="3">
    <source>
        <dbReference type="ARBA" id="ARBA00023136"/>
    </source>
</evidence>
<keyword evidence="3 4" id="KW-0472">Membrane</keyword>
<dbReference type="Proteomes" id="UP000295783">
    <property type="component" value="Unassembled WGS sequence"/>
</dbReference>
<evidence type="ECO:0000313" key="6">
    <source>
        <dbReference type="Proteomes" id="UP000295783"/>
    </source>
</evidence>
<dbReference type="Pfam" id="PF07690">
    <property type="entry name" value="MFS_1"/>
    <property type="match status" value="1"/>
</dbReference>
<feature type="transmembrane region" description="Helical" evidence="4">
    <location>
        <begin position="318"/>
        <end position="342"/>
    </location>
</feature>
<name>A0A4R6X0H6_9PROT</name>
<dbReference type="GO" id="GO:0022857">
    <property type="term" value="F:transmembrane transporter activity"/>
    <property type="evidence" value="ECO:0007669"/>
    <property type="project" value="InterPro"/>
</dbReference>
<dbReference type="OrthoDB" id="9808182at2"/>
<dbReference type="Gene3D" id="1.20.1250.20">
    <property type="entry name" value="MFS general substrate transporter like domains"/>
    <property type="match status" value="1"/>
</dbReference>
<feature type="transmembrane region" description="Helical" evidence="4">
    <location>
        <begin position="115"/>
        <end position="141"/>
    </location>
</feature>
<evidence type="ECO:0000256" key="4">
    <source>
        <dbReference type="SAM" id="Phobius"/>
    </source>
</evidence>
<feature type="transmembrane region" description="Helical" evidence="4">
    <location>
        <begin position="91"/>
        <end position="109"/>
    </location>
</feature>
<dbReference type="EMBL" id="SNYW01000006">
    <property type="protein sequence ID" value="TDQ83948.1"/>
    <property type="molecule type" value="Genomic_DNA"/>
</dbReference>
<evidence type="ECO:0000256" key="2">
    <source>
        <dbReference type="ARBA" id="ARBA00022989"/>
    </source>
</evidence>
<feature type="transmembrane region" description="Helical" evidence="4">
    <location>
        <begin position="65"/>
        <end position="84"/>
    </location>
</feature>
<dbReference type="AlphaFoldDB" id="A0A4R6X0H6"/>
<keyword evidence="2 4" id="KW-1133">Transmembrane helix</keyword>
<comment type="caution">
    <text evidence="5">The sequence shown here is derived from an EMBL/GenBank/DDBJ whole genome shotgun (WGS) entry which is preliminary data.</text>
</comment>
<evidence type="ECO:0000256" key="1">
    <source>
        <dbReference type="ARBA" id="ARBA00022692"/>
    </source>
</evidence>
<keyword evidence="6" id="KW-1185">Reference proteome</keyword>
<feature type="transmembrane region" description="Helical" evidence="4">
    <location>
        <begin position="177"/>
        <end position="196"/>
    </location>
</feature>
<organism evidence="5 6">
    <name type="scientific">Dongia mobilis</name>
    <dbReference type="NCBI Taxonomy" id="578943"/>
    <lineage>
        <taxon>Bacteria</taxon>
        <taxon>Pseudomonadati</taxon>
        <taxon>Pseudomonadota</taxon>
        <taxon>Alphaproteobacteria</taxon>
        <taxon>Rhodospirillales</taxon>
        <taxon>Dongiaceae</taxon>
        <taxon>Dongia</taxon>
    </lineage>
</organism>
<feature type="transmembrane region" description="Helical" evidence="4">
    <location>
        <begin position="363"/>
        <end position="390"/>
    </location>
</feature>
<reference evidence="5 6" key="1">
    <citation type="submission" date="2019-03" db="EMBL/GenBank/DDBJ databases">
        <title>Genomic Encyclopedia of Type Strains, Phase III (KMG-III): the genomes of soil and plant-associated and newly described type strains.</title>
        <authorList>
            <person name="Whitman W."/>
        </authorList>
    </citation>
    <scope>NUCLEOTIDE SEQUENCE [LARGE SCALE GENOMIC DNA]</scope>
    <source>
        <strain evidence="5 6">CGMCC 1.7660</strain>
    </source>
</reference>
<feature type="transmembrane region" description="Helical" evidence="4">
    <location>
        <begin position="227"/>
        <end position="250"/>
    </location>
</feature>
<feature type="transmembrane region" description="Helical" evidence="4">
    <location>
        <begin position="153"/>
        <end position="171"/>
    </location>
</feature>
<feature type="transmembrane region" description="Helical" evidence="4">
    <location>
        <begin position="262"/>
        <end position="282"/>
    </location>
</feature>
<evidence type="ECO:0000313" key="5">
    <source>
        <dbReference type="EMBL" id="TDQ83948.1"/>
    </source>
</evidence>
<feature type="transmembrane region" description="Helical" evidence="4">
    <location>
        <begin position="30"/>
        <end position="53"/>
    </location>
</feature>
<dbReference type="InterPro" id="IPR036259">
    <property type="entry name" value="MFS_trans_sf"/>
</dbReference>
<dbReference type="InterPro" id="IPR011701">
    <property type="entry name" value="MFS"/>
</dbReference>
<sequence length="419" mass="45126">MLERSNPPWFPLWLRQAAAIRLRGPGARGFAVLAGVEAVIRGILVTVMPLSMYHAFPDTSLVSEIYFGIGVVSLLAGLMVPALTRIVPRRWAFTAGALLFVAGNILAILGGPLVALGLLCNTVATVTVFICLNAYLLDYIAKGELVRAESLRMFYSAMAWTLGPVAGVWIMEIWRPAPFLVSLVAALILLVIFWVMRLGNGKLIAPARGPALNPLAYLGRFFRQPRLIAGWLFAVLKSCGWWVYVVYLPIFAVESGLGDKVAGAMLSLSNALLFATPIMLRWMQRRAVRAAVRLGFLAAGAAFILATFASLLPPLALVLLFLGSVFLILLDISAGLPFLLAVRPLQRTEMSAVYSTFRDVSGIVTPGVAWLVLLVSPLAGVFAAAGLMLLGGWAMAGQLHPQLGIAAARRIAQRRSPLP</sequence>
<dbReference type="SUPFAM" id="SSF103473">
    <property type="entry name" value="MFS general substrate transporter"/>
    <property type="match status" value="1"/>
</dbReference>
<gene>
    <name evidence="5" type="ORF">A8950_0492</name>
</gene>
<protein>
    <submittedName>
        <fullName evidence="5">MFS transporter</fullName>
    </submittedName>
</protein>
<proteinExistence type="predicted"/>